<feature type="domain" description="Cell wall hydrolase SleB" evidence="1">
    <location>
        <begin position="17"/>
        <end position="136"/>
    </location>
</feature>
<proteinExistence type="predicted"/>
<name>A0A9D1L6U0_9FIRM</name>
<sequence>MDTRELFARLIQCEAGGEGDDGMRAVATVVMNRATITFGEFARINEGGNIRNIIEQENQFTCMKTSVGGYYNSQNVYNMTPTDVHYEIVDWAMAGGRLAGVDNSLFFFNPYSQTCPAYFPTRVGVIHNRIGDHCFYIPTRYYELT</sequence>
<protein>
    <submittedName>
        <fullName evidence="2">Cell wall hydrolase</fullName>
    </submittedName>
</protein>
<dbReference type="AlphaFoldDB" id="A0A9D1L6U0"/>
<dbReference type="InterPro" id="IPR011105">
    <property type="entry name" value="Cell_wall_hydrolase_SleB"/>
</dbReference>
<organism evidence="2 3">
    <name type="scientific">Candidatus Allocopromorpha excrementigallinarum</name>
    <dbReference type="NCBI Taxonomy" id="2840742"/>
    <lineage>
        <taxon>Bacteria</taxon>
        <taxon>Bacillati</taxon>
        <taxon>Bacillota</taxon>
        <taxon>Clostridia</taxon>
        <taxon>Eubacteriales</taxon>
        <taxon>Eubacteriaceae</taxon>
        <taxon>Eubacteriaceae incertae sedis</taxon>
        <taxon>Candidatus Allocopromorpha</taxon>
    </lineage>
</organism>
<keyword evidence="2" id="KW-0378">Hydrolase</keyword>
<evidence type="ECO:0000313" key="3">
    <source>
        <dbReference type="Proteomes" id="UP000824090"/>
    </source>
</evidence>
<reference evidence="2" key="1">
    <citation type="submission" date="2020-10" db="EMBL/GenBank/DDBJ databases">
        <authorList>
            <person name="Gilroy R."/>
        </authorList>
    </citation>
    <scope>NUCLEOTIDE SEQUENCE</scope>
    <source>
        <strain evidence="2">ChiHcec3-6078</strain>
    </source>
</reference>
<dbReference type="Pfam" id="PF07486">
    <property type="entry name" value="Hydrolase_2"/>
    <property type="match status" value="1"/>
</dbReference>
<comment type="caution">
    <text evidence="2">The sequence shown here is derived from an EMBL/GenBank/DDBJ whole genome shotgun (WGS) entry which is preliminary data.</text>
</comment>
<accession>A0A9D1L6U0</accession>
<dbReference type="EMBL" id="DVMP01000063">
    <property type="protein sequence ID" value="HIU25447.1"/>
    <property type="molecule type" value="Genomic_DNA"/>
</dbReference>
<dbReference type="Gene3D" id="1.10.10.2520">
    <property type="entry name" value="Cell wall hydrolase SleB, domain 1"/>
    <property type="match status" value="1"/>
</dbReference>
<evidence type="ECO:0000313" key="2">
    <source>
        <dbReference type="EMBL" id="HIU25447.1"/>
    </source>
</evidence>
<dbReference type="GO" id="GO:0016787">
    <property type="term" value="F:hydrolase activity"/>
    <property type="evidence" value="ECO:0007669"/>
    <property type="project" value="UniProtKB-KW"/>
</dbReference>
<reference evidence="2" key="2">
    <citation type="journal article" date="2021" name="PeerJ">
        <title>Extensive microbial diversity within the chicken gut microbiome revealed by metagenomics and culture.</title>
        <authorList>
            <person name="Gilroy R."/>
            <person name="Ravi A."/>
            <person name="Getino M."/>
            <person name="Pursley I."/>
            <person name="Horton D.L."/>
            <person name="Alikhan N.F."/>
            <person name="Baker D."/>
            <person name="Gharbi K."/>
            <person name="Hall N."/>
            <person name="Watson M."/>
            <person name="Adriaenssens E.M."/>
            <person name="Foster-Nyarko E."/>
            <person name="Jarju S."/>
            <person name="Secka A."/>
            <person name="Antonio M."/>
            <person name="Oren A."/>
            <person name="Chaudhuri R.R."/>
            <person name="La Ragione R."/>
            <person name="Hildebrand F."/>
            <person name="Pallen M.J."/>
        </authorList>
    </citation>
    <scope>NUCLEOTIDE SEQUENCE</scope>
    <source>
        <strain evidence="2">ChiHcec3-6078</strain>
    </source>
</reference>
<evidence type="ECO:0000259" key="1">
    <source>
        <dbReference type="Pfam" id="PF07486"/>
    </source>
</evidence>
<dbReference type="InterPro" id="IPR042047">
    <property type="entry name" value="SleB_dom1"/>
</dbReference>
<gene>
    <name evidence="2" type="ORF">IAC50_02970</name>
</gene>
<dbReference type="Proteomes" id="UP000824090">
    <property type="component" value="Unassembled WGS sequence"/>
</dbReference>